<evidence type="ECO:0000256" key="1">
    <source>
        <dbReference type="SAM" id="Coils"/>
    </source>
</evidence>
<accession>A0AAD8I602</accession>
<gene>
    <name evidence="2" type="ORF">POM88_026445</name>
</gene>
<dbReference type="Proteomes" id="UP001237642">
    <property type="component" value="Unassembled WGS sequence"/>
</dbReference>
<protein>
    <submittedName>
        <fullName evidence="2">NADP-dependent alkenal double bond reductase P1-like</fullName>
    </submittedName>
</protein>
<dbReference type="AlphaFoldDB" id="A0AAD8I602"/>
<dbReference type="EMBL" id="JAUIZM010000006">
    <property type="protein sequence ID" value="KAK1379701.1"/>
    <property type="molecule type" value="Genomic_DNA"/>
</dbReference>
<reference evidence="2" key="1">
    <citation type="submission" date="2023-02" db="EMBL/GenBank/DDBJ databases">
        <title>Genome of toxic invasive species Heracleum sosnowskyi carries increased number of genes despite the absence of recent whole-genome duplications.</title>
        <authorList>
            <person name="Schelkunov M."/>
            <person name="Shtratnikova V."/>
            <person name="Makarenko M."/>
            <person name="Klepikova A."/>
            <person name="Omelchenko D."/>
            <person name="Novikova G."/>
            <person name="Obukhova E."/>
            <person name="Bogdanov V."/>
            <person name="Penin A."/>
            <person name="Logacheva M."/>
        </authorList>
    </citation>
    <scope>NUCLEOTIDE SEQUENCE</scope>
    <source>
        <strain evidence="2">Hsosn_3</strain>
        <tissue evidence="2">Leaf</tissue>
    </source>
</reference>
<feature type="coiled-coil region" evidence="1">
    <location>
        <begin position="160"/>
        <end position="201"/>
    </location>
</feature>
<sequence length="225" mass="27024">MGNFQAKRKNMECKKERDVETLRAKVRLQRKDMKEIISTREIESRTYEQELMAFALKEAEWNRERQRLLDKVKKLQVKEGNLQGFVEHEEFVGDKDGNDWKMLGNSYVMEWIREEGLRRDEAVDKWKRLYLTIKTELDHLIKMTHQEERMGWRVEETNLMSELHAELQVKEDTIEQLREQLASKEKENWRLEREVDILKQSLRIMTHSKGKKMSQVSEEAAGKTI</sequence>
<reference evidence="2" key="2">
    <citation type="submission" date="2023-05" db="EMBL/GenBank/DDBJ databases">
        <authorList>
            <person name="Schelkunov M.I."/>
        </authorList>
    </citation>
    <scope>NUCLEOTIDE SEQUENCE</scope>
    <source>
        <strain evidence="2">Hsosn_3</strain>
        <tissue evidence="2">Leaf</tissue>
    </source>
</reference>
<comment type="caution">
    <text evidence="2">The sequence shown here is derived from an EMBL/GenBank/DDBJ whole genome shotgun (WGS) entry which is preliminary data.</text>
</comment>
<dbReference type="PANTHER" id="PTHR37226:SF4">
    <property type="entry name" value="GOLGIN FAMILY A PROTEIN"/>
    <property type="match status" value="1"/>
</dbReference>
<keyword evidence="3" id="KW-1185">Reference proteome</keyword>
<name>A0AAD8I602_9APIA</name>
<dbReference type="PANTHER" id="PTHR37226">
    <property type="entry name" value="GOLGIN FAMILY A PROTEIN"/>
    <property type="match status" value="1"/>
</dbReference>
<proteinExistence type="predicted"/>
<keyword evidence="1" id="KW-0175">Coiled coil</keyword>
<evidence type="ECO:0000313" key="2">
    <source>
        <dbReference type="EMBL" id="KAK1379701.1"/>
    </source>
</evidence>
<evidence type="ECO:0000313" key="3">
    <source>
        <dbReference type="Proteomes" id="UP001237642"/>
    </source>
</evidence>
<organism evidence="2 3">
    <name type="scientific">Heracleum sosnowskyi</name>
    <dbReference type="NCBI Taxonomy" id="360622"/>
    <lineage>
        <taxon>Eukaryota</taxon>
        <taxon>Viridiplantae</taxon>
        <taxon>Streptophyta</taxon>
        <taxon>Embryophyta</taxon>
        <taxon>Tracheophyta</taxon>
        <taxon>Spermatophyta</taxon>
        <taxon>Magnoliopsida</taxon>
        <taxon>eudicotyledons</taxon>
        <taxon>Gunneridae</taxon>
        <taxon>Pentapetalae</taxon>
        <taxon>asterids</taxon>
        <taxon>campanulids</taxon>
        <taxon>Apiales</taxon>
        <taxon>Apiaceae</taxon>
        <taxon>Apioideae</taxon>
        <taxon>apioid superclade</taxon>
        <taxon>Tordylieae</taxon>
        <taxon>Tordyliinae</taxon>
        <taxon>Heracleum</taxon>
    </lineage>
</organism>